<keyword evidence="1" id="KW-0547">Nucleotide-binding</keyword>
<dbReference type="EMBL" id="VJZE01000080">
    <property type="protein sequence ID" value="MPY41087.1"/>
    <property type="molecule type" value="Genomic_DNA"/>
</dbReference>
<dbReference type="InterPro" id="IPR036388">
    <property type="entry name" value="WH-like_DNA-bd_sf"/>
</dbReference>
<dbReference type="SUPFAM" id="SSF46894">
    <property type="entry name" value="C-terminal effector domain of the bipartite response regulators"/>
    <property type="match status" value="1"/>
</dbReference>
<dbReference type="Pfam" id="PF00196">
    <property type="entry name" value="GerE"/>
    <property type="match status" value="1"/>
</dbReference>
<evidence type="ECO:0000259" key="4">
    <source>
        <dbReference type="PROSITE" id="PS50043"/>
    </source>
</evidence>
<dbReference type="InterPro" id="IPR041664">
    <property type="entry name" value="AAA_16"/>
</dbReference>
<dbReference type="GO" id="GO:0004016">
    <property type="term" value="F:adenylate cyclase activity"/>
    <property type="evidence" value="ECO:0007669"/>
    <property type="project" value="TreeGrafter"/>
</dbReference>
<dbReference type="Proteomes" id="UP000326979">
    <property type="component" value="Unassembled WGS sequence"/>
</dbReference>
<dbReference type="InterPro" id="IPR016032">
    <property type="entry name" value="Sig_transdc_resp-reg_C-effctor"/>
</dbReference>
<dbReference type="Gene3D" id="3.40.50.300">
    <property type="entry name" value="P-loop containing nucleotide triphosphate hydrolases"/>
    <property type="match status" value="1"/>
</dbReference>
<dbReference type="Gene3D" id="1.10.10.10">
    <property type="entry name" value="Winged helix-like DNA-binding domain superfamily/Winged helix DNA-binding domain"/>
    <property type="match status" value="1"/>
</dbReference>
<keyword evidence="2" id="KW-0067">ATP-binding</keyword>
<dbReference type="Pfam" id="PF13191">
    <property type="entry name" value="AAA_16"/>
    <property type="match status" value="1"/>
</dbReference>
<dbReference type="GO" id="GO:0006355">
    <property type="term" value="P:regulation of DNA-templated transcription"/>
    <property type="evidence" value="ECO:0007669"/>
    <property type="project" value="InterPro"/>
</dbReference>
<dbReference type="RefSeq" id="WP_152784189.1">
    <property type="nucleotide sequence ID" value="NZ_JBHUMN010000024.1"/>
</dbReference>
<protein>
    <submittedName>
        <fullName evidence="5">AAA family ATPase</fullName>
    </submittedName>
</protein>
<dbReference type="SMART" id="SM00421">
    <property type="entry name" value="HTH_LUXR"/>
    <property type="match status" value="1"/>
</dbReference>
<dbReference type="OrthoDB" id="7053960at2"/>
<evidence type="ECO:0000313" key="6">
    <source>
        <dbReference type="Proteomes" id="UP000326979"/>
    </source>
</evidence>
<gene>
    <name evidence="5" type="ORF">FNH04_14565</name>
</gene>
<dbReference type="PRINTS" id="PR00038">
    <property type="entry name" value="HTHLUXR"/>
</dbReference>
<dbReference type="InterPro" id="IPR011990">
    <property type="entry name" value="TPR-like_helical_dom_sf"/>
</dbReference>
<dbReference type="CDD" id="cd06170">
    <property type="entry name" value="LuxR_C_like"/>
    <property type="match status" value="1"/>
</dbReference>
<name>A0A5N8W0Q4_9ACTN</name>
<reference evidence="5 6" key="1">
    <citation type="submission" date="2019-07" db="EMBL/GenBank/DDBJ databases">
        <title>New species of Amycolatopsis and Streptomyces.</title>
        <authorList>
            <person name="Duangmal K."/>
            <person name="Teo W.F.A."/>
            <person name="Lipun K."/>
        </authorList>
    </citation>
    <scope>NUCLEOTIDE SEQUENCE [LARGE SCALE GENOMIC DNA]</scope>
    <source>
        <strain evidence="5 6">TISTR 2346</strain>
    </source>
</reference>
<dbReference type="GO" id="GO:0003677">
    <property type="term" value="F:DNA binding"/>
    <property type="evidence" value="ECO:0007669"/>
    <property type="project" value="InterPro"/>
</dbReference>
<keyword evidence="6" id="KW-1185">Reference proteome</keyword>
<accession>A0A5N8W0Q4</accession>
<dbReference type="PROSITE" id="PS00622">
    <property type="entry name" value="HTH_LUXR_1"/>
    <property type="match status" value="1"/>
</dbReference>
<evidence type="ECO:0000313" key="5">
    <source>
        <dbReference type="EMBL" id="MPY41087.1"/>
    </source>
</evidence>
<organism evidence="5 6">
    <name type="scientific">Streptomyces phyllanthi</name>
    <dbReference type="NCBI Taxonomy" id="1803180"/>
    <lineage>
        <taxon>Bacteria</taxon>
        <taxon>Bacillati</taxon>
        <taxon>Actinomycetota</taxon>
        <taxon>Actinomycetes</taxon>
        <taxon>Kitasatosporales</taxon>
        <taxon>Streptomycetaceae</taxon>
        <taxon>Streptomyces</taxon>
    </lineage>
</organism>
<feature type="domain" description="HTH luxR-type" evidence="4">
    <location>
        <begin position="849"/>
        <end position="912"/>
    </location>
</feature>
<dbReference type="Gene3D" id="1.25.40.10">
    <property type="entry name" value="Tetratricopeptide repeat domain"/>
    <property type="match status" value="1"/>
</dbReference>
<dbReference type="GO" id="GO:0005524">
    <property type="term" value="F:ATP binding"/>
    <property type="evidence" value="ECO:0007669"/>
    <property type="project" value="UniProtKB-KW"/>
</dbReference>
<evidence type="ECO:0000256" key="2">
    <source>
        <dbReference type="ARBA" id="ARBA00022840"/>
    </source>
</evidence>
<dbReference type="PROSITE" id="PS50043">
    <property type="entry name" value="HTH_LUXR_2"/>
    <property type="match status" value="1"/>
</dbReference>
<comment type="caution">
    <text evidence="5">The sequence shown here is derived from an EMBL/GenBank/DDBJ whole genome shotgun (WGS) entry which is preliminary data.</text>
</comment>
<dbReference type="AlphaFoldDB" id="A0A5N8W0Q4"/>
<evidence type="ECO:0000256" key="1">
    <source>
        <dbReference type="ARBA" id="ARBA00022741"/>
    </source>
</evidence>
<dbReference type="InterPro" id="IPR000792">
    <property type="entry name" value="Tscrpt_reg_LuxR_C"/>
</dbReference>
<feature type="region of interest" description="Disordered" evidence="3">
    <location>
        <begin position="835"/>
        <end position="857"/>
    </location>
</feature>
<dbReference type="GO" id="GO:0005737">
    <property type="term" value="C:cytoplasm"/>
    <property type="evidence" value="ECO:0007669"/>
    <property type="project" value="TreeGrafter"/>
</dbReference>
<sequence>MASAGRGRTRRRGRVLLGRSAEQRRIERMLTDCRQGASSSLLLHGEAGIGKTALLDHAAQRADGMRVLRVEGIESEMELAFGGLHQLFLPVLDVLDRLPAPQAAAMRAIFGLTDDAVRDRFTVGLAVLSMLSEIGAEAPLLCLVDDVQWLDRPSADVLTFVARRLRAEGTVMLFAARDGAHGSVAKGLPLLHVEGIDREAAAALLPGLPPHVAEWIIDQAQGNPLALIELPTALTPAQRAGQLSPLALPEAPSPLRGRLQDALAGQIGRLPEATQTMLLVSAADDTGDLPLVLSAARRCGAAIEDLEPAERAGLVSLSGEALRFRHPLVRYAAYQGSPLARRIAAHEALAATLDTARHAHRRAWHLAAAATGPDERVADELEHVAEWAGSRQAMASASAAYERAAQLTEDPKRRARLLISAAQKAGEAGQDERCGALADQVPLPLRDPGMAADFARVRAVVELGCGSPATAGRILGECADLIAPSRPDKLASLLTDAVHAAFSSGDAALIGEIAARGPDLPVLAVPALLLDGEVSGALDSLRELVRACRLPGSGLMDRLMAGIYCHLVADHAQAHEIATAAVALCREQGISGWLPTTLHLLAEVELALGRFDQAHAHAAEGLRLADYYDLAHRAAHLRAVLATLAAVRGREEETRSLAEQALEYTRPRGVGRGTANALWALGLLELGLGRAQAALEHLEAARREAGHPLLARFLLPDLAEAAVRAGHPERAKEPARRLADWAAAVSRPAVAATAHRCAALTGPDSEAEDHFAAAVRLHADGGDFERARTALVHGEWLRRLRRNIDARDHLREALETFEKLGAEPWARRARAELRAAGETHDPAHPAGATDGRINRLSPQEREVVRLAATGATNREIATQLFLSPRTVGHHLYRAFPKLGVSSRTELASLLAS</sequence>
<dbReference type="PANTHER" id="PTHR16305:SF35">
    <property type="entry name" value="TRANSCRIPTIONAL ACTIVATOR DOMAIN"/>
    <property type="match status" value="1"/>
</dbReference>
<proteinExistence type="predicted"/>
<dbReference type="PANTHER" id="PTHR16305">
    <property type="entry name" value="TESTICULAR SOLUBLE ADENYLYL CYCLASE"/>
    <property type="match status" value="1"/>
</dbReference>
<dbReference type="SUPFAM" id="SSF48452">
    <property type="entry name" value="TPR-like"/>
    <property type="match status" value="1"/>
</dbReference>
<evidence type="ECO:0000256" key="3">
    <source>
        <dbReference type="SAM" id="MobiDB-lite"/>
    </source>
</evidence>
<dbReference type="SUPFAM" id="SSF52540">
    <property type="entry name" value="P-loop containing nucleoside triphosphate hydrolases"/>
    <property type="match status" value="1"/>
</dbReference>
<dbReference type="InterPro" id="IPR027417">
    <property type="entry name" value="P-loop_NTPase"/>
</dbReference>